<protein>
    <submittedName>
        <fullName evidence="2">Uncharacterized protein</fullName>
    </submittedName>
</protein>
<accession>A0A0E9TTX7</accession>
<evidence type="ECO:0000313" key="2">
    <source>
        <dbReference type="EMBL" id="JAH57154.1"/>
    </source>
</evidence>
<organism evidence="2">
    <name type="scientific">Anguilla anguilla</name>
    <name type="common">European freshwater eel</name>
    <name type="synonym">Muraena anguilla</name>
    <dbReference type="NCBI Taxonomy" id="7936"/>
    <lineage>
        <taxon>Eukaryota</taxon>
        <taxon>Metazoa</taxon>
        <taxon>Chordata</taxon>
        <taxon>Craniata</taxon>
        <taxon>Vertebrata</taxon>
        <taxon>Euteleostomi</taxon>
        <taxon>Actinopterygii</taxon>
        <taxon>Neopterygii</taxon>
        <taxon>Teleostei</taxon>
        <taxon>Anguilliformes</taxon>
        <taxon>Anguillidae</taxon>
        <taxon>Anguilla</taxon>
    </lineage>
</organism>
<dbReference type="AlphaFoldDB" id="A0A0E9TTX7"/>
<reference evidence="2" key="2">
    <citation type="journal article" date="2015" name="Fish Shellfish Immunol.">
        <title>Early steps in the European eel (Anguilla anguilla)-Vibrio vulnificus interaction in the gills: Role of the RtxA13 toxin.</title>
        <authorList>
            <person name="Callol A."/>
            <person name="Pajuelo D."/>
            <person name="Ebbesson L."/>
            <person name="Teles M."/>
            <person name="MacKenzie S."/>
            <person name="Amaro C."/>
        </authorList>
    </citation>
    <scope>NUCLEOTIDE SEQUENCE</scope>
</reference>
<evidence type="ECO:0000256" key="1">
    <source>
        <dbReference type="SAM" id="Phobius"/>
    </source>
</evidence>
<sequence>MSCTSLLVRCRGIQQIVSCFINLYLIQYLFSLFG</sequence>
<reference evidence="2" key="1">
    <citation type="submission" date="2014-11" db="EMBL/GenBank/DDBJ databases">
        <authorList>
            <person name="Amaro Gonzalez C."/>
        </authorList>
    </citation>
    <scope>NUCLEOTIDE SEQUENCE</scope>
</reference>
<feature type="transmembrane region" description="Helical" evidence="1">
    <location>
        <begin position="12"/>
        <end position="30"/>
    </location>
</feature>
<dbReference type="EMBL" id="GBXM01051423">
    <property type="protein sequence ID" value="JAH57154.1"/>
    <property type="molecule type" value="Transcribed_RNA"/>
</dbReference>
<keyword evidence="1" id="KW-1133">Transmembrane helix</keyword>
<proteinExistence type="predicted"/>
<keyword evidence="1" id="KW-0812">Transmembrane</keyword>
<keyword evidence="1" id="KW-0472">Membrane</keyword>
<name>A0A0E9TTX7_ANGAN</name>